<dbReference type="SUPFAM" id="SSF55785">
    <property type="entry name" value="PYP-like sensor domain (PAS domain)"/>
    <property type="match status" value="1"/>
</dbReference>
<keyword evidence="5" id="KW-1185">Reference proteome</keyword>
<evidence type="ECO:0000259" key="3">
    <source>
        <dbReference type="PROSITE" id="PS50887"/>
    </source>
</evidence>
<proteinExistence type="predicted"/>
<keyword evidence="1" id="KW-1133">Transmembrane helix</keyword>
<dbReference type="EMBL" id="QYUO01000002">
    <property type="protein sequence ID" value="RJF95895.1"/>
    <property type="molecule type" value="Genomic_DNA"/>
</dbReference>
<dbReference type="InterPro" id="IPR035919">
    <property type="entry name" value="EAL_sf"/>
</dbReference>
<dbReference type="InterPro" id="IPR029787">
    <property type="entry name" value="Nucleotide_cyclase"/>
</dbReference>
<organism evidence="4 5">
    <name type="scientific">Noviherbaspirillum saxi</name>
    <dbReference type="NCBI Taxonomy" id="2320863"/>
    <lineage>
        <taxon>Bacteria</taxon>
        <taxon>Pseudomonadati</taxon>
        <taxon>Pseudomonadota</taxon>
        <taxon>Betaproteobacteria</taxon>
        <taxon>Burkholderiales</taxon>
        <taxon>Oxalobacteraceae</taxon>
        <taxon>Noviherbaspirillum</taxon>
    </lineage>
</organism>
<dbReference type="SMART" id="SM00052">
    <property type="entry name" value="EAL"/>
    <property type="match status" value="1"/>
</dbReference>
<dbReference type="PROSITE" id="PS50887">
    <property type="entry name" value="GGDEF"/>
    <property type="match status" value="1"/>
</dbReference>
<dbReference type="Gene3D" id="3.30.70.270">
    <property type="match status" value="1"/>
</dbReference>
<dbReference type="Pfam" id="PF00990">
    <property type="entry name" value="GGDEF"/>
    <property type="match status" value="1"/>
</dbReference>
<dbReference type="CDD" id="cd01949">
    <property type="entry name" value="GGDEF"/>
    <property type="match status" value="1"/>
</dbReference>
<feature type="domain" description="EAL" evidence="2">
    <location>
        <begin position="635"/>
        <end position="887"/>
    </location>
</feature>
<evidence type="ECO:0000259" key="2">
    <source>
        <dbReference type="PROSITE" id="PS50883"/>
    </source>
</evidence>
<dbReference type="PANTHER" id="PTHR44757:SF2">
    <property type="entry name" value="BIOFILM ARCHITECTURE MAINTENANCE PROTEIN MBAA"/>
    <property type="match status" value="1"/>
</dbReference>
<feature type="transmembrane region" description="Helical" evidence="1">
    <location>
        <begin position="21"/>
        <end position="40"/>
    </location>
</feature>
<dbReference type="SUPFAM" id="SSF55073">
    <property type="entry name" value="Nucleotide cyclase"/>
    <property type="match status" value="1"/>
</dbReference>
<comment type="caution">
    <text evidence="4">The sequence shown here is derived from an EMBL/GenBank/DDBJ whole genome shotgun (WGS) entry which is preliminary data.</text>
</comment>
<feature type="domain" description="GGDEF" evidence="3">
    <location>
        <begin position="493"/>
        <end position="626"/>
    </location>
</feature>
<dbReference type="InterPro" id="IPR043128">
    <property type="entry name" value="Rev_trsase/Diguanyl_cyclase"/>
</dbReference>
<dbReference type="InterPro" id="IPR035965">
    <property type="entry name" value="PAS-like_dom_sf"/>
</dbReference>
<dbReference type="InterPro" id="IPR001633">
    <property type="entry name" value="EAL_dom"/>
</dbReference>
<gene>
    <name evidence="4" type="ORF">D3871_21290</name>
</gene>
<dbReference type="Gene3D" id="3.30.450.20">
    <property type="entry name" value="PAS domain"/>
    <property type="match status" value="2"/>
</dbReference>
<accession>A0A3A3FN55</accession>
<dbReference type="Proteomes" id="UP000265955">
    <property type="component" value="Unassembled WGS sequence"/>
</dbReference>
<keyword evidence="1" id="KW-0812">Transmembrane</keyword>
<dbReference type="OrthoDB" id="9813903at2"/>
<dbReference type="SUPFAM" id="SSF141868">
    <property type="entry name" value="EAL domain-like"/>
    <property type="match status" value="1"/>
</dbReference>
<dbReference type="CDD" id="cd01948">
    <property type="entry name" value="EAL"/>
    <property type="match status" value="1"/>
</dbReference>
<dbReference type="PANTHER" id="PTHR44757">
    <property type="entry name" value="DIGUANYLATE CYCLASE DGCP"/>
    <property type="match status" value="1"/>
</dbReference>
<protein>
    <submittedName>
        <fullName evidence="4">EAL domain-containing protein</fullName>
    </submittedName>
</protein>
<dbReference type="InterPro" id="IPR052155">
    <property type="entry name" value="Biofilm_reg_signaling"/>
</dbReference>
<evidence type="ECO:0000313" key="4">
    <source>
        <dbReference type="EMBL" id="RJF95895.1"/>
    </source>
</evidence>
<reference evidence="5" key="1">
    <citation type="submission" date="2018-09" db="EMBL/GenBank/DDBJ databases">
        <authorList>
            <person name="Zhu H."/>
        </authorList>
    </citation>
    <scope>NUCLEOTIDE SEQUENCE [LARGE SCALE GENOMIC DNA]</scope>
    <source>
        <strain evidence="5">K1R23-30</strain>
    </source>
</reference>
<evidence type="ECO:0000256" key="1">
    <source>
        <dbReference type="SAM" id="Phobius"/>
    </source>
</evidence>
<dbReference type="Gene3D" id="3.20.20.450">
    <property type="entry name" value="EAL domain"/>
    <property type="match status" value="1"/>
</dbReference>
<dbReference type="SMART" id="SM00267">
    <property type="entry name" value="GGDEF"/>
    <property type="match status" value="1"/>
</dbReference>
<name>A0A3A3FN55_9BURK</name>
<dbReference type="RefSeq" id="WP_119771042.1">
    <property type="nucleotide sequence ID" value="NZ_QYUO01000002.1"/>
</dbReference>
<keyword evidence="1" id="KW-0472">Membrane</keyword>
<dbReference type="Pfam" id="PF00563">
    <property type="entry name" value="EAL"/>
    <property type="match status" value="1"/>
</dbReference>
<dbReference type="AlphaFoldDB" id="A0A3A3FN55"/>
<dbReference type="NCBIfam" id="TIGR00254">
    <property type="entry name" value="GGDEF"/>
    <property type="match status" value="1"/>
</dbReference>
<evidence type="ECO:0000313" key="5">
    <source>
        <dbReference type="Proteomes" id="UP000265955"/>
    </source>
</evidence>
<dbReference type="InterPro" id="IPR000160">
    <property type="entry name" value="GGDEF_dom"/>
</dbReference>
<dbReference type="PROSITE" id="PS50883">
    <property type="entry name" value="EAL"/>
    <property type="match status" value="1"/>
</dbReference>
<sequence length="892" mass="99641">MKKLLAKQLEYMRLLGNNWRLLLMWPACALILGIMGWTTLLNQLNVDRQVAENAALREAGALARGYADHLARTIETIDQILLHVRYEWKLTRGNLQLESVNEHGLFPSTSDFNVGITDRTGLLLTNTIGGRANVPPATDRAYFYVQRGTDDDVLYAGEAAMGRASKRSVIHFSRKIVADDGGFDGVVRASISPEYLTANHDPIILGENGLIGIIGLDGLVRAVRTGNKVYQWNEQSMTSVPRLSLKSGASLLSGNEWFSDKRSRFIGWDRMDKHPLIAVVGLDEEGALAAYRNSRALAIRRAIQNTTALAVFALIAMGLTFRLAWRKHQVQQIEATYRMATEGGNEGFYIARPIRDENGTIADYVVIDCNRRGAEFLQLRREELVGRRFSIFYPASTLEHRMEIFEQAMEKGIYEGDLEEPSDGPLIARWVHLKVMRSGDDLAVTLRDISDTKRHIEELERRSNEDALTGLPNRQWVQNRLPIVIERAAEKSLMLALLFIDLDGFKAVNDTVGHEAGDEVLRNAARRLKVAVRPHDRVARLGGDEFVVIIEHITRKADAAHVAERILHAFADGFRLFGGTHSVGTSIGISVFPNDGGDAESLLRHADIAMYSVKLSGKRNYRFYDAKYSDVLRARTQKEEELRYAIEHNQFVVHYQPRVDIFTGITSSMEALVRWAHPTKGLIGPNDFISLAEETGLILRLGELVIDLVCAQLAHWSNRGQELVPVSVNVSSRQFNETDVANIISSSLARHNIDPKHVEIELTESSMMGEAAADALASIQKIGIKILVDDFGTGYSSLSQLQKMDFDVLKVDQAFTSQLEASEEGTVFFKTIITMAHTLGMKVVAEGVENIEQVKILKDLKCDEIQGFYISKPLPPSEKQPILPRFFLPSTA</sequence>
<dbReference type="CDD" id="cd12914">
    <property type="entry name" value="PDC1_DGC_like"/>
    <property type="match status" value="1"/>
</dbReference>